<organism evidence="1 2">
    <name type="scientific">Aphis craccivora</name>
    <name type="common">Cowpea aphid</name>
    <dbReference type="NCBI Taxonomy" id="307492"/>
    <lineage>
        <taxon>Eukaryota</taxon>
        <taxon>Metazoa</taxon>
        <taxon>Ecdysozoa</taxon>
        <taxon>Arthropoda</taxon>
        <taxon>Hexapoda</taxon>
        <taxon>Insecta</taxon>
        <taxon>Pterygota</taxon>
        <taxon>Neoptera</taxon>
        <taxon>Paraneoptera</taxon>
        <taxon>Hemiptera</taxon>
        <taxon>Sternorrhyncha</taxon>
        <taxon>Aphidomorpha</taxon>
        <taxon>Aphidoidea</taxon>
        <taxon>Aphididae</taxon>
        <taxon>Aphidini</taxon>
        <taxon>Aphis</taxon>
        <taxon>Aphis</taxon>
    </lineage>
</organism>
<dbReference type="OrthoDB" id="6782111at2759"/>
<keyword evidence="2" id="KW-1185">Reference proteome</keyword>
<proteinExistence type="predicted"/>
<comment type="caution">
    <text evidence="1">The sequence shown here is derived from an EMBL/GenBank/DDBJ whole genome shotgun (WGS) entry which is preliminary data.</text>
</comment>
<sequence>MLEKFGNDVICIDETHGMNSYHFNLPTILVLDDMREGFPCSFMISNRIDEMEKNVKKFDKSLHALMRFIRDKAIDRLIVLHKGKICSKIKELRKRHKTSLEMSHEMVMEYVNNSSWHVISENVNELNIIVSSELNKENRINNVDDENETTTIISQLNNSKISNQFNFQIEKDKFKLNFEKMLDGISNLEELNVLQPPCPLELL</sequence>
<dbReference type="Proteomes" id="UP000478052">
    <property type="component" value="Unassembled WGS sequence"/>
</dbReference>
<dbReference type="AlphaFoldDB" id="A0A6G0Z5K7"/>
<protein>
    <submittedName>
        <fullName evidence="1">Uncharacterized protein</fullName>
    </submittedName>
</protein>
<reference evidence="1 2" key="1">
    <citation type="submission" date="2019-08" db="EMBL/GenBank/DDBJ databases">
        <title>Whole genome of Aphis craccivora.</title>
        <authorList>
            <person name="Voronova N.V."/>
            <person name="Shulinski R.S."/>
            <person name="Bandarenka Y.V."/>
            <person name="Zhorov D.G."/>
            <person name="Warner D."/>
        </authorList>
    </citation>
    <scope>NUCLEOTIDE SEQUENCE [LARGE SCALE GENOMIC DNA]</scope>
    <source>
        <strain evidence="1">180601</strain>
        <tissue evidence="1">Whole Body</tissue>
    </source>
</reference>
<accession>A0A6G0Z5K7</accession>
<gene>
    <name evidence="1" type="ORF">FWK35_00006964</name>
</gene>
<name>A0A6G0Z5K7_APHCR</name>
<evidence type="ECO:0000313" key="2">
    <source>
        <dbReference type="Proteomes" id="UP000478052"/>
    </source>
</evidence>
<evidence type="ECO:0000313" key="1">
    <source>
        <dbReference type="EMBL" id="KAF0765566.1"/>
    </source>
</evidence>
<dbReference type="EMBL" id="VUJU01001373">
    <property type="protein sequence ID" value="KAF0765566.1"/>
    <property type="molecule type" value="Genomic_DNA"/>
</dbReference>